<reference evidence="2 3" key="1">
    <citation type="journal article" date="2016" name="Nat. Commun.">
        <title>Thousands of microbial genomes shed light on interconnected biogeochemical processes in an aquifer system.</title>
        <authorList>
            <person name="Anantharaman K."/>
            <person name="Brown C.T."/>
            <person name="Hug L.A."/>
            <person name="Sharon I."/>
            <person name="Castelle C.J."/>
            <person name="Probst A.J."/>
            <person name="Thomas B.C."/>
            <person name="Singh A."/>
            <person name="Wilkins M.J."/>
            <person name="Karaoz U."/>
            <person name="Brodie E.L."/>
            <person name="Williams K.H."/>
            <person name="Hubbard S.S."/>
            <person name="Banfield J.F."/>
        </authorList>
    </citation>
    <scope>NUCLEOTIDE SEQUENCE [LARGE SCALE GENOMIC DNA]</scope>
</reference>
<comment type="caution">
    <text evidence="2">The sequence shown here is derived from an EMBL/GenBank/DDBJ whole genome shotgun (WGS) entry which is preliminary data.</text>
</comment>
<dbReference type="InterPro" id="IPR024775">
    <property type="entry name" value="DinB-like"/>
</dbReference>
<dbReference type="SUPFAM" id="SSF109854">
    <property type="entry name" value="DinB/YfiT-like putative metalloenzymes"/>
    <property type="match status" value="1"/>
</dbReference>
<feature type="domain" description="DinB-like" evidence="1">
    <location>
        <begin position="7"/>
        <end position="135"/>
    </location>
</feature>
<name>A0A1F7XAQ4_9BACT</name>
<dbReference type="Proteomes" id="UP000177053">
    <property type="component" value="Unassembled WGS sequence"/>
</dbReference>
<evidence type="ECO:0000313" key="2">
    <source>
        <dbReference type="EMBL" id="OGM11435.1"/>
    </source>
</evidence>
<organism evidence="2 3">
    <name type="scientific">Candidatus Woesebacteria bacterium RBG_16_34_12</name>
    <dbReference type="NCBI Taxonomy" id="1802480"/>
    <lineage>
        <taxon>Bacteria</taxon>
        <taxon>Candidatus Woeseibacteriota</taxon>
    </lineage>
</organism>
<sequence length="145" mass="17232">MYTIADFKKVQKELLDAVQKFPKEKVDKKFYGDWTIKEVVGHISAWDKYFTEVLKNIIEGVKSEHWGNIDEFNEKEVAKRKSWNLEKLIGELVGAGKNFIKVYESLDKDLLTKRIWEKKKYTPEDILKIEIHHYKSQVNQIKKQS</sequence>
<dbReference type="AlphaFoldDB" id="A0A1F7XAQ4"/>
<dbReference type="Pfam" id="PF12867">
    <property type="entry name" value="DinB_2"/>
    <property type="match status" value="1"/>
</dbReference>
<dbReference type="EMBL" id="MGFS01000017">
    <property type="protein sequence ID" value="OGM11435.1"/>
    <property type="molecule type" value="Genomic_DNA"/>
</dbReference>
<evidence type="ECO:0000259" key="1">
    <source>
        <dbReference type="Pfam" id="PF12867"/>
    </source>
</evidence>
<gene>
    <name evidence="2" type="ORF">A2Z22_00960</name>
</gene>
<protein>
    <recommendedName>
        <fullName evidence="1">DinB-like domain-containing protein</fullName>
    </recommendedName>
</protein>
<dbReference type="Gene3D" id="1.20.120.450">
    <property type="entry name" value="dinb family like domain"/>
    <property type="match status" value="1"/>
</dbReference>
<evidence type="ECO:0000313" key="3">
    <source>
        <dbReference type="Proteomes" id="UP000177053"/>
    </source>
</evidence>
<dbReference type="InterPro" id="IPR034660">
    <property type="entry name" value="DinB/YfiT-like"/>
</dbReference>
<accession>A0A1F7XAQ4</accession>
<proteinExistence type="predicted"/>